<comment type="caution">
    <text evidence="13">The sequence shown here is derived from an EMBL/GenBank/DDBJ whole genome shotgun (WGS) entry which is preliminary data.</text>
</comment>
<evidence type="ECO:0000256" key="5">
    <source>
        <dbReference type="ARBA" id="ARBA00022679"/>
    </source>
</evidence>
<keyword evidence="6" id="KW-0547">Nucleotide-binding</keyword>
<evidence type="ECO:0000256" key="2">
    <source>
        <dbReference type="ARBA" id="ARBA00004496"/>
    </source>
</evidence>
<evidence type="ECO:0000256" key="8">
    <source>
        <dbReference type="ARBA" id="ARBA00022840"/>
    </source>
</evidence>
<dbReference type="GO" id="GO:0015937">
    <property type="term" value="P:coenzyme A biosynthetic process"/>
    <property type="evidence" value="ECO:0007669"/>
    <property type="project" value="UniProtKB-KW"/>
</dbReference>
<evidence type="ECO:0000256" key="3">
    <source>
        <dbReference type="ARBA" id="ARBA00011738"/>
    </source>
</evidence>
<dbReference type="CDD" id="cd24015">
    <property type="entry name" value="ASKHA_NBD_PanK-III"/>
    <property type="match status" value="1"/>
</dbReference>
<evidence type="ECO:0000256" key="10">
    <source>
        <dbReference type="ARBA" id="ARBA00022993"/>
    </source>
</evidence>
<evidence type="ECO:0000313" key="13">
    <source>
        <dbReference type="EMBL" id="KKM87462.1"/>
    </source>
</evidence>
<dbReference type="HAMAP" id="MF_01274">
    <property type="entry name" value="Pantothen_kinase_3"/>
    <property type="match status" value="1"/>
</dbReference>
<keyword evidence="4" id="KW-0963">Cytoplasm</keyword>
<name>A0A0F9P1V7_9ZZZZ</name>
<accession>A0A0F9P1V7</accession>
<organism evidence="13">
    <name type="scientific">marine sediment metagenome</name>
    <dbReference type="NCBI Taxonomy" id="412755"/>
    <lineage>
        <taxon>unclassified sequences</taxon>
        <taxon>metagenomes</taxon>
        <taxon>ecological metagenomes</taxon>
    </lineage>
</organism>
<gene>
    <name evidence="13" type="ORF">LCGC14_1268670</name>
</gene>
<evidence type="ECO:0000256" key="9">
    <source>
        <dbReference type="ARBA" id="ARBA00022958"/>
    </source>
</evidence>
<evidence type="ECO:0000256" key="6">
    <source>
        <dbReference type="ARBA" id="ARBA00022741"/>
    </source>
</evidence>
<keyword evidence="10" id="KW-0173">Coenzyme A biosynthesis</keyword>
<comment type="cofactor">
    <cofactor evidence="1">
        <name>K(+)</name>
        <dbReference type="ChEBI" id="CHEBI:29103"/>
    </cofactor>
</comment>
<dbReference type="InterPro" id="IPR043129">
    <property type="entry name" value="ATPase_NBD"/>
</dbReference>
<comment type="subcellular location">
    <subcellularLocation>
        <location evidence="2">Cytoplasm</location>
    </subcellularLocation>
</comment>
<keyword evidence="7" id="KW-0418">Kinase</keyword>
<evidence type="ECO:0000256" key="1">
    <source>
        <dbReference type="ARBA" id="ARBA00001958"/>
    </source>
</evidence>
<keyword evidence="8" id="KW-0067">ATP-binding</keyword>
<evidence type="ECO:0000256" key="7">
    <source>
        <dbReference type="ARBA" id="ARBA00022777"/>
    </source>
</evidence>
<dbReference type="InterPro" id="IPR004619">
    <property type="entry name" value="Type_III_PanK"/>
</dbReference>
<dbReference type="Gene3D" id="3.30.420.40">
    <property type="match status" value="2"/>
</dbReference>
<dbReference type="SUPFAM" id="SSF53067">
    <property type="entry name" value="Actin-like ATPase domain"/>
    <property type="match status" value="2"/>
</dbReference>
<reference evidence="13" key="1">
    <citation type="journal article" date="2015" name="Nature">
        <title>Complex archaea that bridge the gap between prokaryotes and eukaryotes.</title>
        <authorList>
            <person name="Spang A."/>
            <person name="Saw J.H."/>
            <person name="Jorgensen S.L."/>
            <person name="Zaremba-Niedzwiedzka K."/>
            <person name="Martijn J."/>
            <person name="Lind A.E."/>
            <person name="van Eijk R."/>
            <person name="Schleper C."/>
            <person name="Guy L."/>
            <person name="Ettema T.J."/>
        </authorList>
    </citation>
    <scope>NUCLEOTIDE SEQUENCE</scope>
</reference>
<evidence type="ECO:0000256" key="4">
    <source>
        <dbReference type="ARBA" id="ARBA00022490"/>
    </source>
</evidence>
<dbReference type="PANTHER" id="PTHR34265:SF1">
    <property type="entry name" value="TYPE III PANTOTHENATE KINASE"/>
    <property type="match status" value="1"/>
</dbReference>
<evidence type="ECO:0000256" key="12">
    <source>
        <dbReference type="ARBA" id="ARBA00040883"/>
    </source>
</evidence>
<sequence>MLLACDIGNSHISVGVFKGQALEDHFSIVTEKKATAADYSDRFKAKIAGDLKIDKLIVASVVPEITKHVASALESILNVSARVLNNDDIPVKNKYAKPETVGTDRLLNAYGVANFYEAPFIIIDFGTATTFDVVSQKSEYLGGAIVPGVETSLSALYGKASKLQAVELKKPSEHIGHTTEESIRSGVVIGTAGLVDKMVEEIESELGKSTRVATGGLAELIIPYSEKVNIIEQHLTLKAMAKLGQEG</sequence>
<dbReference type="PANTHER" id="PTHR34265">
    <property type="entry name" value="TYPE III PANTOTHENATE KINASE"/>
    <property type="match status" value="1"/>
</dbReference>
<dbReference type="Pfam" id="PF03309">
    <property type="entry name" value="Pan_kinase"/>
    <property type="match status" value="1"/>
</dbReference>
<dbReference type="NCBIfam" id="TIGR00671">
    <property type="entry name" value="baf"/>
    <property type="match status" value="1"/>
</dbReference>
<dbReference type="GO" id="GO:0005737">
    <property type="term" value="C:cytoplasm"/>
    <property type="evidence" value="ECO:0007669"/>
    <property type="project" value="UniProtKB-SubCell"/>
</dbReference>
<keyword evidence="5" id="KW-0808">Transferase</keyword>
<keyword evidence="9" id="KW-0630">Potassium</keyword>
<comment type="similarity">
    <text evidence="11">Belongs to the type III pantothenate kinase family.</text>
</comment>
<dbReference type="GO" id="GO:0005524">
    <property type="term" value="F:ATP binding"/>
    <property type="evidence" value="ECO:0007669"/>
    <property type="project" value="UniProtKB-KW"/>
</dbReference>
<comment type="subunit">
    <text evidence="3">Homodimer.</text>
</comment>
<protein>
    <recommendedName>
        <fullName evidence="12">Type III pantothenate kinase</fullName>
    </recommendedName>
</protein>
<dbReference type="EMBL" id="LAZR01007098">
    <property type="protein sequence ID" value="KKM87462.1"/>
    <property type="molecule type" value="Genomic_DNA"/>
</dbReference>
<proteinExistence type="inferred from homology"/>
<dbReference type="GO" id="GO:0004594">
    <property type="term" value="F:pantothenate kinase activity"/>
    <property type="evidence" value="ECO:0007669"/>
    <property type="project" value="InterPro"/>
</dbReference>
<evidence type="ECO:0000256" key="11">
    <source>
        <dbReference type="ARBA" id="ARBA00038036"/>
    </source>
</evidence>
<dbReference type="AlphaFoldDB" id="A0A0F9P1V7"/>